<reference evidence="1 2" key="1">
    <citation type="submission" date="2018-04" db="EMBL/GenBank/DDBJ databases">
        <title>The genome of golden apple snail Pomacea canaliculata provides insight into stress tolerance and invasive adaptation.</title>
        <authorList>
            <person name="Liu C."/>
            <person name="Liu B."/>
            <person name="Ren Y."/>
            <person name="Zhang Y."/>
            <person name="Wang H."/>
            <person name="Li S."/>
            <person name="Jiang F."/>
            <person name="Yin L."/>
            <person name="Zhang G."/>
            <person name="Qian W."/>
            <person name="Fan W."/>
        </authorList>
    </citation>
    <scope>NUCLEOTIDE SEQUENCE [LARGE SCALE GENOMIC DNA]</scope>
    <source>
        <strain evidence="1">SZHN2017</strain>
        <tissue evidence="1">Muscle</tissue>
    </source>
</reference>
<gene>
    <name evidence="1" type="ORF">C0Q70_01595</name>
</gene>
<protein>
    <submittedName>
        <fullName evidence="1">Uncharacterized protein</fullName>
    </submittedName>
</protein>
<proteinExistence type="predicted"/>
<sequence>MLSVIVGLFSSCHAKHYSVVEEITGRSREFSRGTREGRPAGEVLEAEVDVERVQQGREANGGGGCKQLPAADVVRSPCHPMLLRVFLRTGAPAPYKLP</sequence>
<evidence type="ECO:0000313" key="1">
    <source>
        <dbReference type="EMBL" id="PVD38970.1"/>
    </source>
</evidence>
<accession>A0A2T7PZZ8</accession>
<dbReference type="Proteomes" id="UP000245119">
    <property type="component" value="Linkage Group LG1"/>
</dbReference>
<dbReference type="AlphaFoldDB" id="A0A2T7PZZ8"/>
<comment type="caution">
    <text evidence="1">The sequence shown here is derived from an EMBL/GenBank/DDBJ whole genome shotgun (WGS) entry which is preliminary data.</text>
</comment>
<organism evidence="1 2">
    <name type="scientific">Pomacea canaliculata</name>
    <name type="common">Golden apple snail</name>
    <dbReference type="NCBI Taxonomy" id="400727"/>
    <lineage>
        <taxon>Eukaryota</taxon>
        <taxon>Metazoa</taxon>
        <taxon>Spiralia</taxon>
        <taxon>Lophotrochozoa</taxon>
        <taxon>Mollusca</taxon>
        <taxon>Gastropoda</taxon>
        <taxon>Caenogastropoda</taxon>
        <taxon>Architaenioglossa</taxon>
        <taxon>Ampullarioidea</taxon>
        <taxon>Ampullariidae</taxon>
        <taxon>Pomacea</taxon>
    </lineage>
</organism>
<keyword evidence="2" id="KW-1185">Reference proteome</keyword>
<evidence type="ECO:0000313" key="2">
    <source>
        <dbReference type="Proteomes" id="UP000245119"/>
    </source>
</evidence>
<dbReference type="EMBL" id="PZQS01000001">
    <property type="protein sequence ID" value="PVD38970.1"/>
    <property type="molecule type" value="Genomic_DNA"/>
</dbReference>
<name>A0A2T7PZZ8_POMCA</name>